<accession>A0ABQ7EAN6</accession>
<proteinExistence type="predicted"/>
<name>A0ABQ7EAN6_BRACR</name>
<reference evidence="1 2" key="1">
    <citation type="journal article" date="2020" name="BMC Genomics">
        <title>Intraspecific diversification of the crop wild relative Brassica cretica Lam. using demographic model selection.</title>
        <authorList>
            <person name="Kioukis A."/>
            <person name="Michalopoulou V.A."/>
            <person name="Briers L."/>
            <person name="Pirintsos S."/>
            <person name="Studholme D.J."/>
            <person name="Pavlidis P."/>
            <person name="Sarris P.F."/>
        </authorList>
    </citation>
    <scope>NUCLEOTIDE SEQUENCE [LARGE SCALE GENOMIC DNA]</scope>
    <source>
        <strain evidence="2">cv. PFS-1207/04</strain>
    </source>
</reference>
<dbReference type="EMBL" id="QGKV02000299">
    <property type="protein sequence ID" value="KAF3593625.1"/>
    <property type="molecule type" value="Genomic_DNA"/>
</dbReference>
<comment type="caution">
    <text evidence="1">The sequence shown here is derived from an EMBL/GenBank/DDBJ whole genome shotgun (WGS) entry which is preliminary data.</text>
</comment>
<sequence length="167" mass="18316">MAVPTILLADFKSGHYSNTVDLKKGGELMAYVSYGCRHAPRAQCTLLLGSTLHVATQTPSCRIPSSPCGSMMRPPLLRLPTRSIRYYWSCFCSEENLLALANTNTHLPDIGGMYRVGLAKLGELGVGLSKINANNDKLHHFHNELVEFKLLLDKAGDLFASARSHTT</sequence>
<protein>
    <submittedName>
        <fullName evidence="1">Uncharacterized protein</fullName>
    </submittedName>
</protein>
<evidence type="ECO:0000313" key="2">
    <source>
        <dbReference type="Proteomes" id="UP000266723"/>
    </source>
</evidence>
<evidence type="ECO:0000313" key="1">
    <source>
        <dbReference type="EMBL" id="KAF3593625.1"/>
    </source>
</evidence>
<dbReference type="Proteomes" id="UP000266723">
    <property type="component" value="Unassembled WGS sequence"/>
</dbReference>
<keyword evidence="2" id="KW-1185">Reference proteome</keyword>
<gene>
    <name evidence="1" type="ORF">DY000_02020273</name>
</gene>
<organism evidence="1 2">
    <name type="scientific">Brassica cretica</name>
    <name type="common">Mustard</name>
    <dbReference type="NCBI Taxonomy" id="69181"/>
    <lineage>
        <taxon>Eukaryota</taxon>
        <taxon>Viridiplantae</taxon>
        <taxon>Streptophyta</taxon>
        <taxon>Embryophyta</taxon>
        <taxon>Tracheophyta</taxon>
        <taxon>Spermatophyta</taxon>
        <taxon>Magnoliopsida</taxon>
        <taxon>eudicotyledons</taxon>
        <taxon>Gunneridae</taxon>
        <taxon>Pentapetalae</taxon>
        <taxon>rosids</taxon>
        <taxon>malvids</taxon>
        <taxon>Brassicales</taxon>
        <taxon>Brassicaceae</taxon>
        <taxon>Brassiceae</taxon>
        <taxon>Brassica</taxon>
    </lineage>
</organism>